<feature type="chain" id="PRO_5042929484" evidence="2">
    <location>
        <begin position="19"/>
        <end position="287"/>
    </location>
</feature>
<organism evidence="3 4">
    <name type="scientific">Rhypophila decipiens</name>
    <dbReference type="NCBI Taxonomy" id="261697"/>
    <lineage>
        <taxon>Eukaryota</taxon>
        <taxon>Fungi</taxon>
        <taxon>Dikarya</taxon>
        <taxon>Ascomycota</taxon>
        <taxon>Pezizomycotina</taxon>
        <taxon>Sordariomycetes</taxon>
        <taxon>Sordariomycetidae</taxon>
        <taxon>Sordariales</taxon>
        <taxon>Naviculisporaceae</taxon>
        <taxon>Rhypophila</taxon>
    </lineage>
</organism>
<comment type="caution">
    <text evidence="3">The sequence shown here is derived from an EMBL/GenBank/DDBJ whole genome shotgun (WGS) entry which is preliminary data.</text>
</comment>
<dbReference type="EMBL" id="MU858053">
    <property type="protein sequence ID" value="KAK4218370.1"/>
    <property type="molecule type" value="Genomic_DNA"/>
</dbReference>
<evidence type="ECO:0000313" key="3">
    <source>
        <dbReference type="EMBL" id="KAK4218370.1"/>
    </source>
</evidence>
<gene>
    <name evidence="3" type="ORF">QBC37DRAFT_383549</name>
</gene>
<reference evidence="3" key="1">
    <citation type="journal article" date="2023" name="Mol. Phylogenet. Evol.">
        <title>Genome-scale phylogeny and comparative genomics of the fungal order Sordariales.</title>
        <authorList>
            <person name="Hensen N."/>
            <person name="Bonometti L."/>
            <person name="Westerberg I."/>
            <person name="Brannstrom I.O."/>
            <person name="Guillou S."/>
            <person name="Cros-Aarteil S."/>
            <person name="Calhoun S."/>
            <person name="Haridas S."/>
            <person name="Kuo A."/>
            <person name="Mondo S."/>
            <person name="Pangilinan J."/>
            <person name="Riley R."/>
            <person name="LaButti K."/>
            <person name="Andreopoulos B."/>
            <person name="Lipzen A."/>
            <person name="Chen C."/>
            <person name="Yan M."/>
            <person name="Daum C."/>
            <person name="Ng V."/>
            <person name="Clum A."/>
            <person name="Steindorff A."/>
            <person name="Ohm R.A."/>
            <person name="Martin F."/>
            <person name="Silar P."/>
            <person name="Natvig D.O."/>
            <person name="Lalanne C."/>
            <person name="Gautier V."/>
            <person name="Ament-Velasquez S.L."/>
            <person name="Kruys A."/>
            <person name="Hutchinson M.I."/>
            <person name="Powell A.J."/>
            <person name="Barry K."/>
            <person name="Miller A.N."/>
            <person name="Grigoriev I.V."/>
            <person name="Debuchy R."/>
            <person name="Gladieux P."/>
            <person name="Hiltunen Thoren M."/>
            <person name="Johannesson H."/>
        </authorList>
    </citation>
    <scope>NUCLEOTIDE SEQUENCE</scope>
    <source>
        <strain evidence="3">PSN293</strain>
    </source>
</reference>
<evidence type="ECO:0000256" key="2">
    <source>
        <dbReference type="SAM" id="SignalP"/>
    </source>
</evidence>
<accession>A0AAN6YGW5</accession>
<feature type="signal peptide" evidence="2">
    <location>
        <begin position="1"/>
        <end position="18"/>
    </location>
</feature>
<name>A0AAN6YGW5_9PEZI</name>
<evidence type="ECO:0000256" key="1">
    <source>
        <dbReference type="SAM" id="MobiDB-lite"/>
    </source>
</evidence>
<evidence type="ECO:0000313" key="4">
    <source>
        <dbReference type="Proteomes" id="UP001301769"/>
    </source>
</evidence>
<protein>
    <submittedName>
        <fullName evidence="3">Uncharacterized protein</fullName>
    </submittedName>
</protein>
<dbReference type="AlphaFoldDB" id="A0AAN6YGW5"/>
<feature type="region of interest" description="Disordered" evidence="1">
    <location>
        <begin position="150"/>
        <end position="185"/>
    </location>
</feature>
<keyword evidence="4" id="KW-1185">Reference proteome</keyword>
<sequence>MKLLRVVLLFCHGILVNGGPLQGEEQHREESSPPEMTPAAAVIIPLAAAAAAAASTKTTTKIRSTTESTVDFNPHLRPWRVTRYTTVTVTSYEPRPTFASYPGAVVQKVVSSVTIEERYTFIQENSSSSTGVTSWAVTVPETWVISRPTAAAAKPLPAGTSARDLPCGGGGGSQDDDGQSCVPSSSQGDPLCQASGLRTSCMGQCVRHEEENEWWCFVMHQRDYPQLAMGRACWGGGGDQRFRQLNVPCLEGDLALGCSACGGLDYSYAPLKWEGPEASNDDIVRES</sequence>
<dbReference type="Proteomes" id="UP001301769">
    <property type="component" value="Unassembled WGS sequence"/>
</dbReference>
<reference evidence="3" key="2">
    <citation type="submission" date="2023-05" db="EMBL/GenBank/DDBJ databases">
        <authorList>
            <consortium name="Lawrence Berkeley National Laboratory"/>
            <person name="Steindorff A."/>
            <person name="Hensen N."/>
            <person name="Bonometti L."/>
            <person name="Westerberg I."/>
            <person name="Brannstrom I.O."/>
            <person name="Guillou S."/>
            <person name="Cros-Aarteil S."/>
            <person name="Calhoun S."/>
            <person name="Haridas S."/>
            <person name="Kuo A."/>
            <person name="Mondo S."/>
            <person name="Pangilinan J."/>
            <person name="Riley R."/>
            <person name="Labutti K."/>
            <person name="Andreopoulos B."/>
            <person name="Lipzen A."/>
            <person name="Chen C."/>
            <person name="Yanf M."/>
            <person name="Daum C."/>
            <person name="Ng V."/>
            <person name="Clum A."/>
            <person name="Ohm R."/>
            <person name="Martin F."/>
            <person name="Silar P."/>
            <person name="Natvig D."/>
            <person name="Lalanne C."/>
            <person name="Gautier V."/>
            <person name="Ament-Velasquez S.L."/>
            <person name="Kruys A."/>
            <person name="Hutchinson M.I."/>
            <person name="Powell A.J."/>
            <person name="Barry K."/>
            <person name="Miller A.N."/>
            <person name="Grigoriev I.V."/>
            <person name="Debuchy R."/>
            <person name="Gladieux P."/>
            <person name="Thoren M.H."/>
            <person name="Johannesson H."/>
        </authorList>
    </citation>
    <scope>NUCLEOTIDE SEQUENCE</scope>
    <source>
        <strain evidence="3">PSN293</strain>
    </source>
</reference>
<proteinExistence type="predicted"/>
<keyword evidence="2" id="KW-0732">Signal</keyword>